<keyword evidence="5" id="KW-1000">Mitochondrion outer membrane</keyword>
<feature type="compositionally biased region" description="Low complexity" evidence="10">
    <location>
        <begin position="181"/>
        <end position="197"/>
    </location>
</feature>
<dbReference type="Proteomes" id="UP000310189">
    <property type="component" value="Unassembled WGS sequence"/>
</dbReference>
<evidence type="ECO:0000256" key="8">
    <source>
        <dbReference type="ARBA" id="ARBA00023128"/>
    </source>
</evidence>
<keyword evidence="7 11" id="KW-1133">Transmembrane helix</keyword>
<dbReference type="InterPro" id="IPR002056">
    <property type="entry name" value="MAS20"/>
</dbReference>
<evidence type="ECO:0000256" key="10">
    <source>
        <dbReference type="SAM" id="MobiDB-lite"/>
    </source>
</evidence>
<evidence type="ECO:0000256" key="5">
    <source>
        <dbReference type="ARBA" id="ARBA00022787"/>
    </source>
</evidence>
<dbReference type="PANTHER" id="PTHR12430:SF0">
    <property type="entry name" value="TRANSLOCASE OF OUTER MITOCHONDRIAL MEMBRANE 20"/>
    <property type="match status" value="1"/>
</dbReference>
<dbReference type="PANTHER" id="PTHR12430">
    <property type="entry name" value="MITOCHONDRIAL IMPORT RECEPTOR SUBUNIT TOM20"/>
    <property type="match status" value="1"/>
</dbReference>
<evidence type="ECO:0000313" key="13">
    <source>
        <dbReference type="Proteomes" id="UP000310189"/>
    </source>
</evidence>
<comment type="subcellular location">
    <subcellularLocation>
        <location evidence="1">Mitochondrion outer membrane</location>
        <topology evidence="1">Single-pass membrane protein</topology>
    </subcellularLocation>
</comment>
<comment type="caution">
    <text evidence="12">The sequence shown here is derived from an EMBL/GenBank/DDBJ whole genome shotgun (WGS) entry which is preliminary data.</text>
</comment>
<evidence type="ECO:0000313" key="12">
    <source>
        <dbReference type="EMBL" id="TIA90211.1"/>
    </source>
</evidence>
<dbReference type="SUPFAM" id="SSF47157">
    <property type="entry name" value="Mitochondrial import receptor subunit Tom20"/>
    <property type="match status" value="1"/>
</dbReference>
<feature type="region of interest" description="Disordered" evidence="10">
    <location>
        <begin position="152"/>
        <end position="214"/>
    </location>
</feature>
<keyword evidence="13" id="KW-1185">Reference proteome</keyword>
<keyword evidence="9 11" id="KW-0472">Membrane</keyword>
<evidence type="ECO:0000256" key="9">
    <source>
        <dbReference type="ARBA" id="ARBA00023136"/>
    </source>
</evidence>
<keyword evidence="4 11" id="KW-0812">Transmembrane</keyword>
<evidence type="ECO:0008006" key="14">
    <source>
        <dbReference type="Google" id="ProtNLM"/>
    </source>
</evidence>
<dbReference type="GO" id="GO:0008320">
    <property type="term" value="F:protein transmembrane transporter activity"/>
    <property type="evidence" value="ECO:0007669"/>
    <property type="project" value="TreeGrafter"/>
</dbReference>
<dbReference type="GO" id="GO:0006886">
    <property type="term" value="P:intracellular protein transport"/>
    <property type="evidence" value="ECO:0007669"/>
    <property type="project" value="InterPro"/>
</dbReference>
<keyword evidence="3" id="KW-0813">Transport</keyword>
<sequence>MRYYTIAAATAVVGFASYAVYFDYKRRNDTEFRKSLKKAAVKQGKAEKAAAEKGAKEMQVAIKAAVLEANVEVEAFKRSVTGAEQGEAYFMQNVGNGEVLASMGPESALKAATAFFKALKVYPSPVELLMIYERTVPPHIFQLVMQMTSQEVANAQGQKPEQEESKAGSIEEQATQESQKPASSAPSGTPASAPSDTSSHEWENINGSETNKQS</sequence>
<evidence type="ECO:0000256" key="2">
    <source>
        <dbReference type="ARBA" id="ARBA00005792"/>
    </source>
</evidence>
<evidence type="ECO:0000256" key="3">
    <source>
        <dbReference type="ARBA" id="ARBA00022448"/>
    </source>
</evidence>
<evidence type="ECO:0000256" key="7">
    <source>
        <dbReference type="ARBA" id="ARBA00022989"/>
    </source>
</evidence>
<dbReference type="GO" id="GO:0006605">
    <property type="term" value="P:protein targeting"/>
    <property type="evidence" value="ECO:0007669"/>
    <property type="project" value="InterPro"/>
</dbReference>
<dbReference type="EMBL" id="SPNW01000021">
    <property type="protein sequence ID" value="TIA90211.1"/>
    <property type="molecule type" value="Genomic_DNA"/>
</dbReference>
<keyword evidence="6" id="KW-0653">Protein transport</keyword>
<evidence type="ECO:0000256" key="1">
    <source>
        <dbReference type="ARBA" id="ARBA00004572"/>
    </source>
</evidence>
<gene>
    <name evidence="12" type="ORF">E3P99_01686</name>
</gene>
<evidence type="ECO:0000256" key="4">
    <source>
        <dbReference type="ARBA" id="ARBA00022692"/>
    </source>
</evidence>
<name>A0A4T0FP42_9BASI</name>
<dbReference type="GO" id="GO:0030943">
    <property type="term" value="F:mitochondrion targeting sequence binding"/>
    <property type="evidence" value="ECO:0007669"/>
    <property type="project" value="TreeGrafter"/>
</dbReference>
<protein>
    <recommendedName>
        <fullName evidence="14">Mitochondrial import receptor subunit TOM20</fullName>
    </recommendedName>
</protein>
<accession>A0A4T0FP42</accession>
<dbReference type="GO" id="GO:0005742">
    <property type="term" value="C:mitochondrial outer membrane translocase complex"/>
    <property type="evidence" value="ECO:0007669"/>
    <property type="project" value="InterPro"/>
</dbReference>
<comment type="similarity">
    <text evidence="2">Belongs to the Tom20 family.</text>
</comment>
<proteinExistence type="inferred from homology"/>
<keyword evidence="8" id="KW-0496">Mitochondrion</keyword>
<dbReference type="OrthoDB" id="2154253at2759"/>
<evidence type="ECO:0000256" key="6">
    <source>
        <dbReference type="ARBA" id="ARBA00022927"/>
    </source>
</evidence>
<organism evidence="12 13">
    <name type="scientific">Wallemia hederae</name>
    <dbReference type="NCBI Taxonomy" id="1540922"/>
    <lineage>
        <taxon>Eukaryota</taxon>
        <taxon>Fungi</taxon>
        <taxon>Dikarya</taxon>
        <taxon>Basidiomycota</taxon>
        <taxon>Wallemiomycotina</taxon>
        <taxon>Wallemiomycetes</taxon>
        <taxon>Wallemiales</taxon>
        <taxon>Wallemiaceae</taxon>
        <taxon>Wallemia</taxon>
    </lineage>
</organism>
<dbReference type="GO" id="GO:0016031">
    <property type="term" value="P:tRNA import into mitochondrion"/>
    <property type="evidence" value="ECO:0007669"/>
    <property type="project" value="TreeGrafter"/>
</dbReference>
<evidence type="ECO:0000256" key="11">
    <source>
        <dbReference type="SAM" id="Phobius"/>
    </source>
</evidence>
<dbReference type="Pfam" id="PF02064">
    <property type="entry name" value="MAS20"/>
    <property type="match status" value="1"/>
</dbReference>
<dbReference type="PRINTS" id="PR00351">
    <property type="entry name" value="OM20RECEPTOR"/>
</dbReference>
<dbReference type="GO" id="GO:0030150">
    <property type="term" value="P:protein import into mitochondrial matrix"/>
    <property type="evidence" value="ECO:0007669"/>
    <property type="project" value="TreeGrafter"/>
</dbReference>
<dbReference type="AlphaFoldDB" id="A0A4T0FP42"/>
<reference evidence="12 13" key="1">
    <citation type="submission" date="2019-03" db="EMBL/GenBank/DDBJ databases">
        <title>Sequencing 23 genomes of Wallemia ichthyophaga.</title>
        <authorList>
            <person name="Gostincar C."/>
        </authorList>
    </citation>
    <scope>NUCLEOTIDE SEQUENCE [LARGE SCALE GENOMIC DNA]</scope>
    <source>
        <strain evidence="12 13">EXF-5753</strain>
    </source>
</reference>
<feature type="transmembrane region" description="Helical" evidence="11">
    <location>
        <begin position="6"/>
        <end position="24"/>
    </location>
</feature>
<dbReference type="Gene3D" id="1.20.960.10">
    <property type="entry name" value="Mitochondrial outer membrane translocase complex, subunit Tom20 domain"/>
    <property type="match status" value="1"/>
</dbReference>
<dbReference type="InterPro" id="IPR023392">
    <property type="entry name" value="Tom20_dom_sf"/>
</dbReference>
<feature type="compositionally biased region" description="Polar residues" evidence="10">
    <location>
        <begin position="205"/>
        <end position="214"/>
    </location>
</feature>